<dbReference type="AlphaFoldDB" id="A0AAV4V906"/>
<reference evidence="1 2" key="1">
    <citation type="submission" date="2021-06" db="EMBL/GenBank/DDBJ databases">
        <title>Caerostris extrusa draft genome.</title>
        <authorList>
            <person name="Kono N."/>
            <person name="Arakawa K."/>
        </authorList>
    </citation>
    <scope>NUCLEOTIDE SEQUENCE [LARGE SCALE GENOMIC DNA]</scope>
</reference>
<gene>
    <name evidence="1" type="ORF">CEXT_447781</name>
</gene>
<dbReference type="EMBL" id="BPLR01014150">
    <property type="protein sequence ID" value="GIY66730.1"/>
    <property type="molecule type" value="Genomic_DNA"/>
</dbReference>
<keyword evidence="2" id="KW-1185">Reference proteome</keyword>
<comment type="caution">
    <text evidence="1">The sequence shown here is derived from an EMBL/GenBank/DDBJ whole genome shotgun (WGS) entry which is preliminary data.</text>
</comment>
<evidence type="ECO:0000313" key="2">
    <source>
        <dbReference type="Proteomes" id="UP001054945"/>
    </source>
</evidence>
<organism evidence="1 2">
    <name type="scientific">Caerostris extrusa</name>
    <name type="common">Bark spider</name>
    <name type="synonym">Caerostris bankana</name>
    <dbReference type="NCBI Taxonomy" id="172846"/>
    <lineage>
        <taxon>Eukaryota</taxon>
        <taxon>Metazoa</taxon>
        <taxon>Ecdysozoa</taxon>
        <taxon>Arthropoda</taxon>
        <taxon>Chelicerata</taxon>
        <taxon>Arachnida</taxon>
        <taxon>Araneae</taxon>
        <taxon>Araneomorphae</taxon>
        <taxon>Entelegynae</taxon>
        <taxon>Araneoidea</taxon>
        <taxon>Araneidae</taxon>
        <taxon>Caerostris</taxon>
    </lineage>
</organism>
<protein>
    <submittedName>
        <fullName evidence="1">Uncharacterized protein</fullName>
    </submittedName>
</protein>
<sequence length="110" mass="12440">MAKIPKVPPRKSCWWEGKIPNPYSRDVPQFRERGGMDFSQRFLRLLSTQGNESVLLEKLKGNDSVSFSAPSVNRLLKRCRSANRGLMCVLAIATDWRLLAEKGGFCPNNT</sequence>
<proteinExistence type="predicted"/>
<accession>A0AAV4V906</accession>
<dbReference type="Proteomes" id="UP001054945">
    <property type="component" value="Unassembled WGS sequence"/>
</dbReference>
<name>A0AAV4V906_CAEEX</name>
<evidence type="ECO:0000313" key="1">
    <source>
        <dbReference type="EMBL" id="GIY66730.1"/>
    </source>
</evidence>